<accession>A0A0A9HR92</accession>
<dbReference type="PANTHER" id="PTHR36617:SF17">
    <property type="entry name" value="OS01G0114800 PROTEIN"/>
    <property type="match status" value="1"/>
</dbReference>
<sequence length="311" mass="35968">MRWLWLKKTQPDRPWAGFDLQVHPNSLAMFSISVCSIVGSGERTLFWTDRWLHGKSLTDLAPALVALVPKRFLNRRTVLEALTNNGWVCDIRGGLSIEALLEYFQIWDILNEFQLSLGVEDQHLWAPSVTGEFSCKSAYVRFFTGAVEFEPWKLIWKSWTPPRCKFFMWLAILNRCWTADRLARRGLDHPDRCPLCDQADETIQHLLFACVFARGIWFSVLSITGLQQLTPNQDGQTLQEWWSQAQFEVTPQCRKGFNSLVILIAWWLWKHRNSCVFEGASPSYHVILQDIQDDAKMWCMAGAKGLSSLWP</sequence>
<evidence type="ECO:0000259" key="1">
    <source>
        <dbReference type="Pfam" id="PF13966"/>
    </source>
</evidence>
<evidence type="ECO:0000313" key="2">
    <source>
        <dbReference type="EMBL" id="JAE38364.1"/>
    </source>
</evidence>
<proteinExistence type="predicted"/>
<dbReference type="InterPro" id="IPR026960">
    <property type="entry name" value="RVT-Znf"/>
</dbReference>
<reference evidence="2" key="2">
    <citation type="journal article" date="2015" name="Data Brief">
        <title>Shoot transcriptome of the giant reed, Arundo donax.</title>
        <authorList>
            <person name="Barrero R.A."/>
            <person name="Guerrero F.D."/>
            <person name="Moolhuijzen P."/>
            <person name="Goolsby J.A."/>
            <person name="Tidwell J."/>
            <person name="Bellgard S.E."/>
            <person name="Bellgard M.I."/>
        </authorList>
    </citation>
    <scope>NUCLEOTIDE SEQUENCE</scope>
    <source>
        <tissue evidence="2">Shoot tissue taken approximately 20 cm above the soil surface</tissue>
    </source>
</reference>
<name>A0A0A9HR92_ARUDO</name>
<organism evidence="2">
    <name type="scientific">Arundo donax</name>
    <name type="common">Giant reed</name>
    <name type="synonym">Donax arundinaceus</name>
    <dbReference type="NCBI Taxonomy" id="35708"/>
    <lineage>
        <taxon>Eukaryota</taxon>
        <taxon>Viridiplantae</taxon>
        <taxon>Streptophyta</taxon>
        <taxon>Embryophyta</taxon>
        <taxon>Tracheophyta</taxon>
        <taxon>Spermatophyta</taxon>
        <taxon>Magnoliopsida</taxon>
        <taxon>Liliopsida</taxon>
        <taxon>Poales</taxon>
        <taxon>Poaceae</taxon>
        <taxon>PACMAD clade</taxon>
        <taxon>Arundinoideae</taxon>
        <taxon>Arundineae</taxon>
        <taxon>Arundo</taxon>
    </lineage>
</organism>
<reference evidence="2" key="1">
    <citation type="submission" date="2014-09" db="EMBL/GenBank/DDBJ databases">
        <authorList>
            <person name="Magalhaes I.L.F."/>
            <person name="Oliveira U."/>
            <person name="Santos F.R."/>
            <person name="Vidigal T.H.D.A."/>
            <person name="Brescovit A.D."/>
            <person name="Santos A.J."/>
        </authorList>
    </citation>
    <scope>NUCLEOTIDE SEQUENCE</scope>
    <source>
        <tissue evidence="2">Shoot tissue taken approximately 20 cm above the soil surface</tissue>
    </source>
</reference>
<dbReference type="Pfam" id="PF13966">
    <property type="entry name" value="zf-RVT"/>
    <property type="match status" value="1"/>
</dbReference>
<dbReference type="PANTHER" id="PTHR36617">
    <property type="entry name" value="PROTEIN, PUTATIVE-RELATED"/>
    <property type="match status" value="1"/>
</dbReference>
<dbReference type="AlphaFoldDB" id="A0A0A9HR92"/>
<feature type="domain" description="Reverse transcriptase zinc-binding" evidence="1">
    <location>
        <begin position="133"/>
        <end position="217"/>
    </location>
</feature>
<protein>
    <recommendedName>
        <fullName evidence="1">Reverse transcriptase zinc-binding domain-containing protein</fullName>
    </recommendedName>
</protein>
<dbReference type="EMBL" id="GBRH01159532">
    <property type="protein sequence ID" value="JAE38364.1"/>
    <property type="molecule type" value="Transcribed_RNA"/>
</dbReference>